<evidence type="ECO:0000313" key="3">
    <source>
        <dbReference type="EMBL" id="GGG81987.1"/>
    </source>
</evidence>
<feature type="region of interest" description="Disordered" evidence="1">
    <location>
        <begin position="92"/>
        <end position="176"/>
    </location>
</feature>
<dbReference type="RefSeq" id="WP_308421515.1">
    <property type="nucleotide sequence ID" value="NZ_BMJV01000008.1"/>
</dbReference>
<keyword evidence="2" id="KW-1133">Transmembrane helix</keyword>
<reference evidence="3" key="2">
    <citation type="submission" date="2020-09" db="EMBL/GenBank/DDBJ databases">
        <authorList>
            <person name="Sun Q."/>
            <person name="Zhou Y."/>
        </authorList>
    </citation>
    <scope>NUCLEOTIDE SEQUENCE</scope>
    <source>
        <strain evidence="3">CGMCC 1.15762</strain>
    </source>
</reference>
<evidence type="ECO:0000256" key="1">
    <source>
        <dbReference type="SAM" id="MobiDB-lite"/>
    </source>
</evidence>
<name>A0A8J3EHR1_9RHOB</name>
<accession>A0A8J3EHR1</accession>
<protein>
    <submittedName>
        <fullName evidence="3">Uncharacterized protein</fullName>
    </submittedName>
</protein>
<dbReference type="Proteomes" id="UP000617145">
    <property type="component" value="Unassembled WGS sequence"/>
</dbReference>
<keyword evidence="2" id="KW-0812">Transmembrane</keyword>
<feature type="compositionally biased region" description="Basic and acidic residues" evidence="1">
    <location>
        <begin position="144"/>
        <end position="164"/>
    </location>
</feature>
<evidence type="ECO:0000256" key="2">
    <source>
        <dbReference type="SAM" id="Phobius"/>
    </source>
</evidence>
<keyword evidence="4" id="KW-1185">Reference proteome</keyword>
<feature type="transmembrane region" description="Helical" evidence="2">
    <location>
        <begin position="62"/>
        <end position="83"/>
    </location>
</feature>
<keyword evidence="2" id="KW-0472">Membrane</keyword>
<gene>
    <name evidence="3" type="ORF">GCM10011415_34540</name>
</gene>
<sequence length="176" mass="19014">MTDEDEPRRGRPPVFLERHSYRRRRMVDAVRVLPFIGLVGWLVPLLWPEADGGEAVRSSSAILYLFGVWAVLVLGALGLSLRLSAHARETDGRAQDAAGHSTVHPAEPPTGRDARGQTQHGAVDPRPEDIEPTGPGAGDCIAEDPGRRDHGLADHEPGRSEPKHLAPTGGRQGTRP</sequence>
<dbReference type="EMBL" id="BMJV01000008">
    <property type="protein sequence ID" value="GGG81987.1"/>
    <property type="molecule type" value="Genomic_DNA"/>
</dbReference>
<dbReference type="AlphaFoldDB" id="A0A8J3EHR1"/>
<reference evidence="3" key="1">
    <citation type="journal article" date="2014" name="Int. J. Syst. Evol. Microbiol.">
        <title>Complete genome sequence of Corynebacterium casei LMG S-19264T (=DSM 44701T), isolated from a smear-ripened cheese.</title>
        <authorList>
            <consortium name="US DOE Joint Genome Institute (JGI-PGF)"/>
            <person name="Walter F."/>
            <person name="Albersmeier A."/>
            <person name="Kalinowski J."/>
            <person name="Ruckert C."/>
        </authorList>
    </citation>
    <scope>NUCLEOTIDE SEQUENCE</scope>
    <source>
        <strain evidence="3">CGMCC 1.15762</strain>
    </source>
</reference>
<comment type="caution">
    <text evidence="3">The sequence shown here is derived from an EMBL/GenBank/DDBJ whole genome shotgun (WGS) entry which is preliminary data.</text>
</comment>
<feature type="transmembrane region" description="Helical" evidence="2">
    <location>
        <begin position="29"/>
        <end position="47"/>
    </location>
</feature>
<evidence type="ECO:0000313" key="4">
    <source>
        <dbReference type="Proteomes" id="UP000617145"/>
    </source>
</evidence>
<proteinExistence type="predicted"/>
<organism evidence="3 4">
    <name type="scientific">Salipiger pallidus</name>
    <dbReference type="NCBI Taxonomy" id="1775170"/>
    <lineage>
        <taxon>Bacteria</taxon>
        <taxon>Pseudomonadati</taxon>
        <taxon>Pseudomonadota</taxon>
        <taxon>Alphaproteobacteria</taxon>
        <taxon>Rhodobacterales</taxon>
        <taxon>Roseobacteraceae</taxon>
        <taxon>Salipiger</taxon>
    </lineage>
</organism>